<dbReference type="Proteomes" id="UP001208570">
    <property type="component" value="Unassembled WGS sequence"/>
</dbReference>
<proteinExistence type="predicted"/>
<evidence type="ECO:0000313" key="1">
    <source>
        <dbReference type="EMBL" id="KAK2140165.1"/>
    </source>
</evidence>
<gene>
    <name evidence="1" type="ORF">LSH36_1457g00019</name>
</gene>
<organism evidence="1 2">
    <name type="scientific">Paralvinella palmiformis</name>
    <dbReference type="NCBI Taxonomy" id="53620"/>
    <lineage>
        <taxon>Eukaryota</taxon>
        <taxon>Metazoa</taxon>
        <taxon>Spiralia</taxon>
        <taxon>Lophotrochozoa</taxon>
        <taxon>Annelida</taxon>
        <taxon>Polychaeta</taxon>
        <taxon>Sedentaria</taxon>
        <taxon>Canalipalpata</taxon>
        <taxon>Terebellida</taxon>
        <taxon>Terebelliformia</taxon>
        <taxon>Alvinellidae</taxon>
        <taxon>Paralvinella</taxon>
    </lineage>
</organism>
<reference evidence="1" key="1">
    <citation type="journal article" date="2023" name="Mol. Biol. Evol.">
        <title>Third-Generation Sequencing Reveals the Adaptive Role of the Epigenome in Three Deep-Sea Polychaetes.</title>
        <authorList>
            <person name="Perez M."/>
            <person name="Aroh O."/>
            <person name="Sun Y."/>
            <person name="Lan Y."/>
            <person name="Juniper S.K."/>
            <person name="Young C.R."/>
            <person name="Angers B."/>
            <person name="Qian P.Y."/>
        </authorList>
    </citation>
    <scope>NUCLEOTIDE SEQUENCE</scope>
    <source>
        <strain evidence="1">P08H-3</strain>
    </source>
</reference>
<accession>A0AAD9IU68</accession>
<comment type="caution">
    <text evidence="1">The sequence shown here is derived from an EMBL/GenBank/DDBJ whole genome shotgun (WGS) entry which is preliminary data.</text>
</comment>
<dbReference type="AlphaFoldDB" id="A0AAD9IU68"/>
<sequence>MGYNVRYAQNGFMTGARELIQDLTYLDPLGKSDHICLTFTIDVVPEISKTLQIKYKMDKGDYEKMRNLFGAINWETELDGKSVEQARTYFYYVYTQVTNECIPKCQIGQARWRRPPVDDECCSKTQGKDILDMEKIQKHRQL</sequence>
<dbReference type="EMBL" id="JAODUP010001457">
    <property type="protein sequence ID" value="KAK2140165.1"/>
    <property type="molecule type" value="Genomic_DNA"/>
</dbReference>
<evidence type="ECO:0000313" key="2">
    <source>
        <dbReference type="Proteomes" id="UP001208570"/>
    </source>
</evidence>
<keyword evidence="2" id="KW-1185">Reference proteome</keyword>
<name>A0AAD9IU68_9ANNE</name>
<protein>
    <submittedName>
        <fullName evidence="1">Uncharacterized protein</fullName>
    </submittedName>
</protein>